<dbReference type="InterPro" id="IPR000008">
    <property type="entry name" value="C2_dom"/>
</dbReference>
<evidence type="ECO:0000313" key="4">
    <source>
        <dbReference type="Proteomes" id="UP000550707"/>
    </source>
</evidence>
<dbReference type="InterPro" id="IPR048363">
    <property type="entry name" value="CTSRT_C2"/>
</dbReference>
<dbReference type="Proteomes" id="UP000550707">
    <property type="component" value="Unassembled WGS sequence"/>
</dbReference>
<organism evidence="3 4">
    <name type="scientific">Molossus molossus</name>
    <name type="common">Pallas' mastiff bat</name>
    <name type="synonym">Vespertilio molossus</name>
    <dbReference type="NCBI Taxonomy" id="27622"/>
    <lineage>
        <taxon>Eukaryota</taxon>
        <taxon>Metazoa</taxon>
        <taxon>Chordata</taxon>
        <taxon>Craniata</taxon>
        <taxon>Vertebrata</taxon>
        <taxon>Euteleostomi</taxon>
        <taxon>Mammalia</taxon>
        <taxon>Eutheria</taxon>
        <taxon>Laurasiatheria</taxon>
        <taxon>Chiroptera</taxon>
        <taxon>Yangochiroptera</taxon>
        <taxon>Molossidae</taxon>
        <taxon>Molossus</taxon>
    </lineage>
</organism>
<dbReference type="AlphaFoldDB" id="A0A7J8FQA0"/>
<name>A0A7J8FQA0_MOLMO</name>
<accession>A0A7J8FQA0</accession>
<proteinExistence type="predicted"/>
<evidence type="ECO:0000313" key="3">
    <source>
        <dbReference type="EMBL" id="KAF6449731.1"/>
    </source>
</evidence>
<dbReference type="Pfam" id="PF15729">
    <property type="entry name" value="CTSRT"/>
    <property type="match status" value="1"/>
</dbReference>
<feature type="domain" description="C2" evidence="2">
    <location>
        <begin position="25"/>
        <end position="164"/>
    </location>
</feature>
<dbReference type="InterPro" id="IPR031462">
    <property type="entry name" value="CTSRT"/>
</dbReference>
<dbReference type="PANTHER" id="PTHR21665:SF2">
    <property type="entry name" value="CATION CHANNEL SPERM-ASSOCIATED TARGETING SUBUNIT TAU"/>
    <property type="match status" value="1"/>
</dbReference>
<keyword evidence="4" id="KW-1185">Reference proteome</keyword>
<comment type="caution">
    <text evidence="3">The sequence shown here is derived from an EMBL/GenBank/DDBJ whole genome shotgun (WGS) entry which is preliminary data.</text>
</comment>
<dbReference type="EMBL" id="JACASF010000011">
    <property type="protein sequence ID" value="KAF6449731.1"/>
    <property type="molecule type" value="Genomic_DNA"/>
</dbReference>
<feature type="region of interest" description="Disordered" evidence="1">
    <location>
        <begin position="507"/>
        <end position="529"/>
    </location>
</feature>
<dbReference type="PANTHER" id="PTHR21665">
    <property type="entry name" value="CATION CHANNEL SPERM-ASSOCIATED TARGETING SUBUNIT TAU"/>
    <property type="match status" value="1"/>
</dbReference>
<evidence type="ECO:0000259" key="2">
    <source>
        <dbReference type="PROSITE" id="PS50004"/>
    </source>
</evidence>
<feature type="region of interest" description="Disordered" evidence="1">
    <location>
        <begin position="1"/>
        <end position="26"/>
    </location>
</feature>
<sequence length="551" mass="63286">MSLTRLARGPGKNKGMLKKSLKGSEDQELRVTPETANVVPFGDVVGCLAIHIKSCRHFVSQINLQHYNNLYIRISINNIVKCTKMCSLLPQNTLYHSNEKKSIIKFDEVKYFSVQVPRRQDDVRNDIYLDLMQYDNKENQNLLLGRVHVHLYEVIQKGCFTEEFQMFNENTFICRVEVEFMFSYGNFGYGFSHQLKPLQKIVEPSMFMNIAPPPERTDPVTNIIIPQSIEYPAFLSPDLNVTVGMPTSAPQSSQPQVVRLEKLQQRPRERLEKMKKEYRDLHTWREKAMYLEGVLMHKLEHNELKESNSNEVLESQFEKKPEDTVTSDMSLINEEPESISNELMDNGDKKGLTLPTLNQMDCADLNAIASKTDESTKRRDTPLFTTPRRTLVEGNKILPLEEHQPEATTDGKLNNIHLQREVKLKDKHSSILNIDSSASESSFSTMNEYGNVPNCADKLMQLNNCGWLNTNKKGKSDCSDRFEDLPLTSFHHLEKVKSRASLLEKSPDASHYHLKHSTRPNTAPDINKRRESYIGKCTSSRRVSSRLNSFK</sequence>
<evidence type="ECO:0000256" key="1">
    <source>
        <dbReference type="SAM" id="MobiDB-lite"/>
    </source>
</evidence>
<reference evidence="3 4" key="1">
    <citation type="journal article" date="2020" name="Nature">
        <title>Six reference-quality genomes reveal evolution of bat adaptations.</title>
        <authorList>
            <person name="Jebb D."/>
            <person name="Huang Z."/>
            <person name="Pippel M."/>
            <person name="Hughes G.M."/>
            <person name="Lavrichenko K."/>
            <person name="Devanna P."/>
            <person name="Winkler S."/>
            <person name="Jermiin L.S."/>
            <person name="Skirmuntt E.C."/>
            <person name="Katzourakis A."/>
            <person name="Burkitt-Gray L."/>
            <person name="Ray D.A."/>
            <person name="Sullivan K.A.M."/>
            <person name="Roscito J.G."/>
            <person name="Kirilenko B.M."/>
            <person name="Davalos L.M."/>
            <person name="Corthals A.P."/>
            <person name="Power M.L."/>
            <person name="Jones G."/>
            <person name="Ransome R.D."/>
            <person name="Dechmann D.K.N."/>
            <person name="Locatelli A.G."/>
            <person name="Puechmaille S.J."/>
            <person name="Fedrigo O."/>
            <person name="Jarvis E.D."/>
            <person name="Hiller M."/>
            <person name="Vernes S.C."/>
            <person name="Myers E.W."/>
            <person name="Teeling E.C."/>
        </authorList>
    </citation>
    <scope>NUCLEOTIDE SEQUENCE [LARGE SCALE GENOMIC DNA]</scope>
    <source>
        <strain evidence="3">MMolMol1</strain>
        <tissue evidence="3">Muscle</tissue>
    </source>
</reference>
<dbReference type="PROSITE" id="PS50004">
    <property type="entry name" value="C2"/>
    <property type="match status" value="1"/>
</dbReference>
<gene>
    <name evidence="3" type="ORF">HJG59_001842</name>
</gene>
<protein>
    <submittedName>
        <fullName evidence="3">C2 calcium dependent domain containing 6</fullName>
    </submittedName>
</protein>